<reference evidence="1" key="2">
    <citation type="journal article" date="2021" name="Genome Biol. Evol.">
        <title>Developing a high-quality reference genome for a parasitic bivalve with doubly uniparental inheritance (Bivalvia: Unionida).</title>
        <authorList>
            <person name="Smith C.H."/>
        </authorList>
    </citation>
    <scope>NUCLEOTIDE SEQUENCE</scope>
    <source>
        <strain evidence="1">CHS0354</strain>
        <tissue evidence="1">Mantle</tissue>
    </source>
</reference>
<organism evidence="1 2">
    <name type="scientific">Potamilus streckersoni</name>
    <dbReference type="NCBI Taxonomy" id="2493646"/>
    <lineage>
        <taxon>Eukaryota</taxon>
        <taxon>Metazoa</taxon>
        <taxon>Spiralia</taxon>
        <taxon>Lophotrochozoa</taxon>
        <taxon>Mollusca</taxon>
        <taxon>Bivalvia</taxon>
        <taxon>Autobranchia</taxon>
        <taxon>Heteroconchia</taxon>
        <taxon>Palaeoheterodonta</taxon>
        <taxon>Unionida</taxon>
        <taxon>Unionoidea</taxon>
        <taxon>Unionidae</taxon>
        <taxon>Ambleminae</taxon>
        <taxon>Lampsilini</taxon>
        <taxon>Potamilus</taxon>
    </lineage>
</organism>
<evidence type="ECO:0000313" key="2">
    <source>
        <dbReference type="Proteomes" id="UP001195483"/>
    </source>
</evidence>
<dbReference type="AlphaFoldDB" id="A0AAE0RTG5"/>
<name>A0AAE0RTG5_9BIVA</name>
<protein>
    <recommendedName>
        <fullName evidence="3">MULE transposase domain-containing protein</fullName>
    </recommendedName>
</protein>
<comment type="caution">
    <text evidence="1">The sequence shown here is derived from an EMBL/GenBank/DDBJ whole genome shotgun (WGS) entry which is preliminary data.</text>
</comment>
<reference evidence="1" key="3">
    <citation type="submission" date="2023-05" db="EMBL/GenBank/DDBJ databases">
        <authorList>
            <person name="Smith C.H."/>
        </authorList>
    </citation>
    <scope>NUCLEOTIDE SEQUENCE</scope>
    <source>
        <strain evidence="1">CHS0354</strain>
        <tissue evidence="1">Mantle</tissue>
    </source>
</reference>
<gene>
    <name evidence="1" type="ORF">CHS0354_033374</name>
</gene>
<dbReference type="EMBL" id="JAEAOA010001954">
    <property type="protein sequence ID" value="KAK3579294.1"/>
    <property type="molecule type" value="Genomic_DNA"/>
</dbReference>
<evidence type="ECO:0008006" key="3">
    <source>
        <dbReference type="Google" id="ProtNLM"/>
    </source>
</evidence>
<keyword evidence="2" id="KW-1185">Reference proteome</keyword>
<proteinExistence type="predicted"/>
<evidence type="ECO:0000313" key="1">
    <source>
        <dbReference type="EMBL" id="KAK3579294.1"/>
    </source>
</evidence>
<reference evidence="1" key="1">
    <citation type="journal article" date="2021" name="Genome Biol. Evol.">
        <title>A High-Quality Reference Genome for a Parasitic Bivalve with Doubly Uniparental Inheritance (Bivalvia: Unionida).</title>
        <authorList>
            <person name="Smith C.H."/>
        </authorList>
    </citation>
    <scope>NUCLEOTIDE SEQUENCE</scope>
    <source>
        <strain evidence="1">CHS0354</strain>
    </source>
</reference>
<dbReference type="Proteomes" id="UP001195483">
    <property type="component" value="Unassembled WGS sequence"/>
</dbReference>
<sequence length="194" mass="22824">MVDFELAAIRTFQNTFLAATLTGFMFHFGQWVWRKLQMEVFSKCYRNEPDYALIVKRLLSLAFVPPQDVIDLFEDLIEDPAYHDIDVICDYMEDNFIGRLRRARRGPPRFSIQLCSQFSRVINNLPHSNNAIEGWHNAFNNVLGFTHPIMTKLARKLQQEQHSTQLLRQLELETWAGKKKKTHLRQRGITHYGD</sequence>
<accession>A0AAE0RTG5</accession>